<feature type="transmembrane region" description="Helical" evidence="1">
    <location>
        <begin position="73"/>
        <end position="92"/>
    </location>
</feature>
<dbReference type="EMBL" id="GADI01001897">
    <property type="protein sequence ID" value="JAA71911.1"/>
    <property type="molecule type" value="mRNA"/>
</dbReference>
<accession>A0A0K8RLE1</accession>
<evidence type="ECO:0000256" key="1">
    <source>
        <dbReference type="SAM" id="Phobius"/>
    </source>
</evidence>
<keyword evidence="1" id="KW-0472">Membrane</keyword>
<protein>
    <submittedName>
        <fullName evidence="2">Uncharacterized protein</fullName>
    </submittedName>
</protein>
<evidence type="ECO:0000313" key="2">
    <source>
        <dbReference type="EMBL" id="JAA71911.1"/>
    </source>
</evidence>
<keyword evidence="1" id="KW-1133">Transmembrane helix</keyword>
<dbReference type="AlphaFoldDB" id="A0A0K8RLE1"/>
<proteinExistence type="evidence at transcript level"/>
<reference evidence="2" key="1">
    <citation type="submission" date="2012-12" db="EMBL/GenBank/DDBJ databases">
        <title>Identification and characterization of a phenylalanine ammonia-lyase gene family in Isatis indigotica Fort.</title>
        <authorList>
            <person name="Liu Q."/>
            <person name="Chen J."/>
            <person name="Zhou X."/>
            <person name="Di P."/>
            <person name="Xiao Y."/>
            <person name="Xuan H."/>
            <person name="Zhang L."/>
            <person name="Chen W."/>
        </authorList>
    </citation>
    <scope>NUCLEOTIDE SEQUENCE</scope>
    <source>
        <tissue evidence="2">Salivary gland</tissue>
    </source>
</reference>
<name>A0A0K8RLE1_IXORI</name>
<feature type="transmembrane region" description="Helical" evidence="1">
    <location>
        <begin position="112"/>
        <end position="132"/>
    </location>
</feature>
<feature type="transmembrane region" description="Helical" evidence="1">
    <location>
        <begin position="33"/>
        <end position="61"/>
    </location>
</feature>
<organism evidence="2">
    <name type="scientific">Ixodes ricinus</name>
    <name type="common">Common tick</name>
    <name type="synonym">Acarus ricinus</name>
    <dbReference type="NCBI Taxonomy" id="34613"/>
    <lineage>
        <taxon>Eukaryota</taxon>
        <taxon>Metazoa</taxon>
        <taxon>Ecdysozoa</taxon>
        <taxon>Arthropoda</taxon>
        <taxon>Chelicerata</taxon>
        <taxon>Arachnida</taxon>
        <taxon>Acari</taxon>
        <taxon>Parasitiformes</taxon>
        <taxon>Ixodida</taxon>
        <taxon>Ixodoidea</taxon>
        <taxon>Ixodidae</taxon>
        <taxon>Ixodinae</taxon>
        <taxon>Ixodes</taxon>
    </lineage>
</organism>
<keyword evidence="1" id="KW-0812">Transmembrane</keyword>
<sequence>MLNVACIHLMLQYCNPTYTAVTWGFLGNTDETLFILINFSALMMNALFFISCILSVATAVALSKSVLDVMGNIAHFFICIGSSLVLLSSVVTHQPTTKYKEYIFQGKVTVSVLGIVNSLLYLCSVLAAYWTCKSSRY</sequence>